<dbReference type="Pfam" id="PF04290">
    <property type="entry name" value="DctQ"/>
    <property type="match status" value="1"/>
</dbReference>
<keyword evidence="5 9" id="KW-0812">Transmembrane</keyword>
<dbReference type="PANTHER" id="PTHR35011:SF10">
    <property type="entry name" value="TRAP TRANSPORTER SMALL PERMEASE PROTEIN"/>
    <property type="match status" value="1"/>
</dbReference>
<gene>
    <name evidence="11" type="ORF">ACFO0J_01050</name>
</gene>
<evidence type="ECO:0000256" key="4">
    <source>
        <dbReference type="ARBA" id="ARBA00022519"/>
    </source>
</evidence>
<sequence>MKSNDLLGRLAEGLARAAQALACCLLAGMFLLINIEVLCRYFFSTSTLVADEYSAYFFAAMVYLGLSHCLHHDKLIKIDLPESWSPVVKSPLVLFILSALGIAFNALLVYSMYLTTMASLRFQTRSIQPSQTVLAYPQLAVLAALCAAVLAGVFVLVRSFRATEGRVK</sequence>
<evidence type="ECO:0000256" key="8">
    <source>
        <dbReference type="ARBA" id="ARBA00038436"/>
    </source>
</evidence>
<evidence type="ECO:0000256" key="5">
    <source>
        <dbReference type="ARBA" id="ARBA00022692"/>
    </source>
</evidence>
<keyword evidence="6 9" id="KW-1133">Transmembrane helix</keyword>
<comment type="function">
    <text evidence="9">Part of the tripartite ATP-independent periplasmic (TRAP) transport system.</text>
</comment>
<evidence type="ECO:0000256" key="7">
    <source>
        <dbReference type="ARBA" id="ARBA00023136"/>
    </source>
</evidence>
<keyword evidence="4 9" id="KW-0997">Cell inner membrane</keyword>
<evidence type="ECO:0000256" key="1">
    <source>
        <dbReference type="ARBA" id="ARBA00004429"/>
    </source>
</evidence>
<evidence type="ECO:0000259" key="10">
    <source>
        <dbReference type="Pfam" id="PF04290"/>
    </source>
</evidence>
<comment type="subcellular location">
    <subcellularLocation>
        <location evidence="1 9">Cell inner membrane</location>
        <topology evidence="1 9">Multi-pass membrane protein</topology>
    </subcellularLocation>
</comment>
<feature type="transmembrane region" description="Helical" evidence="9">
    <location>
        <begin position="55"/>
        <end position="71"/>
    </location>
</feature>
<proteinExistence type="inferred from homology"/>
<accession>A0ABV8RT96</accession>
<keyword evidence="12" id="KW-1185">Reference proteome</keyword>
<evidence type="ECO:0000256" key="9">
    <source>
        <dbReference type="RuleBase" id="RU369079"/>
    </source>
</evidence>
<dbReference type="EMBL" id="JBHSDY010000001">
    <property type="protein sequence ID" value="MFC4296625.1"/>
    <property type="molecule type" value="Genomic_DNA"/>
</dbReference>
<dbReference type="PANTHER" id="PTHR35011">
    <property type="entry name" value="2,3-DIKETO-L-GULONATE TRAP TRANSPORTER SMALL PERMEASE PROTEIN YIAM"/>
    <property type="match status" value="1"/>
</dbReference>
<feature type="domain" description="Tripartite ATP-independent periplasmic transporters DctQ component" evidence="10">
    <location>
        <begin position="29"/>
        <end position="161"/>
    </location>
</feature>
<evidence type="ECO:0000313" key="11">
    <source>
        <dbReference type="EMBL" id="MFC4296625.1"/>
    </source>
</evidence>
<protein>
    <recommendedName>
        <fullName evidence="9">TRAP transporter small permease protein</fullName>
    </recommendedName>
</protein>
<evidence type="ECO:0000256" key="2">
    <source>
        <dbReference type="ARBA" id="ARBA00022448"/>
    </source>
</evidence>
<feature type="transmembrane region" description="Helical" evidence="9">
    <location>
        <begin position="92"/>
        <end position="113"/>
    </location>
</feature>
<name>A0ABV8RT96_9BURK</name>
<reference evidence="12" key="1">
    <citation type="journal article" date="2019" name="Int. J. Syst. Evol. Microbiol.">
        <title>The Global Catalogue of Microorganisms (GCM) 10K type strain sequencing project: providing services to taxonomists for standard genome sequencing and annotation.</title>
        <authorList>
            <consortium name="The Broad Institute Genomics Platform"/>
            <consortium name="The Broad Institute Genome Sequencing Center for Infectious Disease"/>
            <person name="Wu L."/>
            <person name="Ma J."/>
        </authorList>
    </citation>
    <scope>NUCLEOTIDE SEQUENCE [LARGE SCALE GENOMIC DNA]</scope>
    <source>
        <strain evidence="12">CGMCC 1.19029</strain>
    </source>
</reference>
<keyword evidence="3" id="KW-1003">Cell membrane</keyword>
<feature type="transmembrane region" description="Helical" evidence="9">
    <location>
        <begin position="133"/>
        <end position="157"/>
    </location>
</feature>
<organism evidence="11 12">
    <name type="scientific">Castellaniella hirudinis</name>
    <dbReference type="NCBI Taxonomy" id="1144617"/>
    <lineage>
        <taxon>Bacteria</taxon>
        <taxon>Pseudomonadati</taxon>
        <taxon>Pseudomonadota</taxon>
        <taxon>Betaproteobacteria</taxon>
        <taxon>Burkholderiales</taxon>
        <taxon>Alcaligenaceae</taxon>
        <taxon>Castellaniella</taxon>
    </lineage>
</organism>
<keyword evidence="2 9" id="KW-0813">Transport</keyword>
<comment type="similarity">
    <text evidence="8 9">Belongs to the TRAP transporter small permease family.</text>
</comment>
<feature type="transmembrane region" description="Helical" evidence="9">
    <location>
        <begin position="20"/>
        <end position="43"/>
    </location>
</feature>
<dbReference type="RefSeq" id="WP_376811210.1">
    <property type="nucleotide sequence ID" value="NZ_JBHSDY010000001.1"/>
</dbReference>
<dbReference type="InterPro" id="IPR007387">
    <property type="entry name" value="TRAP_DctQ"/>
</dbReference>
<evidence type="ECO:0000313" key="12">
    <source>
        <dbReference type="Proteomes" id="UP001595756"/>
    </source>
</evidence>
<keyword evidence="7 9" id="KW-0472">Membrane</keyword>
<comment type="caution">
    <text evidence="11">The sequence shown here is derived from an EMBL/GenBank/DDBJ whole genome shotgun (WGS) entry which is preliminary data.</text>
</comment>
<evidence type="ECO:0000256" key="6">
    <source>
        <dbReference type="ARBA" id="ARBA00022989"/>
    </source>
</evidence>
<dbReference type="Proteomes" id="UP001595756">
    <property type="component" value="Unassembled WGS sequence"/>
</dbReference>
<evidence type="ECO:0000256" key="3">
    <source>
        <dbReference type="ARBA" id="ARBA00022475"/>
    </source>
</evidence>
<comment type="subunit">
    <text evidence="9">The complex comprises the extracytoplasmic solute receptor protein and the two transmembrane proteins.</text>
</comment>
<dbReference type="InterPro" id="IPR055348">
    <property type="entry name" value="DctQ"/>
</dbReference>